<dbReference type="PANTHER" id="PTHR24136:SF50">
    <property type="match status" value="1"/>
</dbReference>
<evidence type="ECO:0000256" key="3">
    <source>
        <dbReference type="ARBA" id="ARBA00023043"/>
    </source>
</evidence>
<proteinExistence type="inferred from homology"/>
<comment type="similarity">
    <text evidence="1">Belongs to the ankyrin SOCS box (ASB) family.</text>
</comment>
<organism evidence="6">
    <name type="scientific">Panicum hallii</name>
    <dbReference type="NCBI Taxonomy" id="206008"/>
    <lineage>
        <taxon>Eukaryota</taxon>
        <taxon>Viridiplantae</taxon>
        <taxon>Streptophyta</taxon>
        <taxon>Embryophyta</taxon>
        <taxon>Tracheophyta</taxon>
        <taxon>Spermatophyta</taxon>
        <taxon>Magnoliopsida</taxon>
        <taxon>Liliopsida</taxon>
        <taxon>Poales</taxon>
        <taxon>Poaceae</taxon>
        <taxon>PACMAD clade</taxon>
        <taxon>Panicoideae</taxon>
        <taxon>Panicodae</taxon>
        <taxon>Paniceae</taxon>
        <taxon>Panicinae</taxon>
        <taxon>Panicum</taxon>
        <taxon>Panicum sect. Panicum</taxon>
    </lineage>
</organism>
<evidence type="ECO:0000256" key="2">
    <source>
        <dbReference type="ARBA" id="ARBA00022737"/>
    </source>
</evidence>
<dbReference type="InterPro" id="IPR036770">
    <property type="entry name" value="Ankyrin_rpt-contain_sf"/>
</dbReference>
<keyword evidence="3 4" id="KW-0040">ANK repeat</keyword>
<dbReference type="GO" id="GO:0016567">
    <property type="term" value="P:protein ubiquitination"/>
    <property type="evidence" value="ECO:0007669"/>
    <property type="project" value="TreeGrafter"/>
</dbReference>
<evidence type="ECO:0000313" key="6">
    <source>
        <dbReference type="EMBL" id="PAN38075.1"/>
    </source>
</evidence>
<dbReference type="PANTHER" id="PTHR24136">
    <property type="entry name" value="SOWAH (DROSOPHILA) HOMOLOG"/>
    <property type="match status" value="1"/>
</dbReference>
<gene>
    <name evidence="6" type="ORF">PAHAL_7G144500</name>
</gene>
<dbReference type="InterPro" id="IPR051573">
    <property type="entry name" value="Ankyrin-SOCS_box_domain"/>
</dbReference>
<dbReference type="PROSITE" id="PS50088">
    <property type="entry name" value="ANK_REPEAT"/>
    <property type="match status" value="1"/>
</dbReference>
<keyword evidence="2" id="KW-0677">Repeat</keyword>
<dbReference type="Gramene" id="PAN38075">
    <property type="protein sequence ID" value="PAN38075"/>
    <property type="gene ID" value="PAHAL_7G144500"/>
</dbReference>
<name>A0A2S3I6I5_9POAL</name>
<sequence>METTHTEEVKVASNKVVVYGPDMDEWDPWNPPYPQYCLSHPDLGSKSHPQLIDEYYDQIKEIIATSRRTNIIIPDRTPQEVDDAFYGIVPRLLPILEKDSARRFLRLFRQAGGSMKWGFIITPVTFTQMVKQNALQCAKVALDGKAPELFGFRANPNCMNRYGYFPLHQAAEIFSVDMVKLLFSYGASANVRTAGAEVIGDLLPLHVAVENTCLHKYLEENAFPNHEDLEDSQATLNYICKLIHLLCLPEMKIFLDTTRLLAENTNNVVDELWNYIKDGKLVQTAVLLLAAQEHIRGGPSCKENGNSKPDGFSIKSSWKKKGNTKPDGFSIIINRIMTHKINLAVQTGQNRKTNKELDIEKKLTCAALLLVRAVIKAGEVLDAYIRSHPEVPHNMQVSHDEVHERVSSILKDSGFCPPRASINIGDLCPYENVLSKKESPNNHGDMITVKEGCQPSAIKVVRNRTPRGWELKYIRKSFFPCWRSVLKARTACKVVRLEDMHDFEKFWDKSGLRPSPILDPKLVLLGRAHQFSKHQTKRMFCSAALPLLKLFRNA</sequence>
<dbReference type="Proteomes" id="UP000243499">
    <property type="component" value="Chromosome 7"/>
</dbReference>
<evidence type="ECO:0000256" key="4">
    <source>
        <dbReference type="PROSITE-ProRule" id="PRU00023"/>
    </source>
</evidence>
<dbReference type="InterPro" id="IPR002110">
    <property type="entry name" value="Ankyrin_rpt"/>
</dbReference>
<dbReference type="EMBL" id="CM008052">
    <property type="protein sequence ID" value="PAN38076.1"/>
    <property type="molecule type" value="Genomic_DNA"/>
</dbReference>
<evidence type="ECO:0000256" key="1">
    <source>
        <dbReference type="ARBA" id="ARBA00005949"/>
    </source>
</evidence>
<dbReference type="Gramene" id="PAN38076">
    <property type="protein sequence ID" value="PAN38076"/>
    <property type="gene ID" value="PAHAL_7G144500"/>
</dbReference>
<dbReference type="Pfam" id="PF00023">
    <property type="entry name" value="Ank"/>
    <property type="match status" value="1"/>
</dbReference>
<dbReference type="AlphaFoldDB" id="A0A2S3I6I5"/>
<dbReference type="SUPFAM" id="SSF48403">
    <property type="entry name" value="Ankyrin repeat"/>
    <property type="match status" value="1"/>
</dbReference>
<dbReference type="GO" id="GO:0045732">
    <property type="term" value="P:positive regulation of protein catabolic process"/>
    <property type="evidence" value="ECO:0007669"/>
    <property type="project" value="TreeGrafter"/>
</dbReference>
<evidence type="ECO:0000256" key="5">
    <source>
        <dbReference type="SAM" id="MobiDB-lite"/>
    </source>
</evidence>
<feature type="region of interest" description="Disordered" evidence="5">
    <location>
        <begin position="299"/>
        <end position="323"/>
    </location>
</feature>
<dbReference type="EMBL" id="CM008052">
    <property type="protein sequence ID" value="PAN38075.1"/>
    <property type="molecule type" value="Genomic_DNA"/>
</dbReference>
<protein>
    <submittedName>
        <fullName evidence="6">Uncharacterized protein</fullName>
    </submittedName>
</protein>
<reference evidence="6" key="1">
    <citation type="submission" date="2018-04" db="EMBL/GenBank/DDBJ databases">
        <title>WGS assembly of Panicum hallii.</title>
        <authorList>
            <person name="Lovell J."/>
            <person name="Jenkins J."/>
            <person name="Lowry D."/>
            <person name="Mamidi S."/>
            <person name="Sreedasyam A."/>
            <person name="Weng X."/>
            <person name="Barry K."/>
            <person name="Bonette J."/>
            <person name="Campitelli B."/>
            <person name="Daum C."/>
            <person name="Gordon S."/>
            <person name="Gould B."/>
            <person name="Lipzen A."/>
            <person name="Macqueen A."/>
            <person name="Palacio-Mejia J."/>
            <person name="Plott C."/>
            <person name="Shakirov E."/>
            <person name="Shu S."/>
            <person name="Yoshinaga Y."/>
            <person name="Zane M."/>
            <person name="Rokhsar D."/>
            <person name="Grimwood J."/>
            <person name="Schmutz J."/>
            <person name="Juenger T."/>
        </authorList>
    </citation>
    <scope>NUCLEOTIDE SEQUENCE [LARGE SCALE GENOMIC DNA]</scope>
    <source>
        <strain evidence="6">FIL2</strain>
    </source>
</reference>
<dbReference type="PROSITE" id="PS50297">
    <property type="entry name" value="ANK_REP_REGION"/>
    <property type="match status" value="1"/>
</dbReference>
<feature type="repeat" description="ANK" evidence="4">
    <location>
        <begin position="162"/>
        <end position="194"/>
    </location>
</feature>
<dbReference type="Gene3D" id="1.25.40.20">
    <property type="entry name" value="Ankyrin repeat-containing domain"/>
    <property type="match status" value="1"/>
</dbReference>
<accession>A0A2S3I6I5</accession>